<dbReference type="InterPro" id="IPR029448">
    <property type="entry name" value="FANCD2"/>
</dbReference>
<dbReference type="EMBL" id="JAIZAY010000002">
    <property type="protein sequence ID" value="KAJ8047067.1"/>
    <property type="molecule type" value="Genomic_DNA"/>
</dbReference>
<keyword evidence="2" id="KW-1017">Isopeptide bond</keyword>
<feature type="compositionally biased region" description="Acidic residues" evidence="6">
    <location>
        <begin position="1372"/>
        <end position="1384"/>
    </location>
</feature>
<dbReference type="GO" id="GO:0000793">
    <property type="term" value="C:condensed chromosome"/>
    <property type="evidence" value="ECO:0007669"/>
    <property type="project" value="TreeGrafter"/>
</dbReference>
<keyword evidence="8" id="KW-1185">Reference proteome</keyword>
<feature type="region of interest" description="Disordered" evidence="6">
    <location>
        <begin position="813"/>
        <end position="881"/>
    </location>
</feature>
<name>A0A9Q1HEV1_HOLLE</name>
<organism evidence="7 8">
    <name type="scientific">Holothuria leucospilota</name>
    <name type="common">Black long sea cucumber</name>
    <name type="synonym">Mertensiothuria leucospilota</name>
    <dbReference type="NCBI Taxonomy" id="206669"/>
    <lineage>
        <taxon>Eukaryota</taxon>
        <taxon>Metazoa</taxon>
        <taxon>Echinodermata</taxon>
        <taxon>Eleutherozoa</taxon>
        <taxon>Echinozoa</taxon>
        <taxon>Holothuroidea</taxon>
        <taxon>Aspidochirotacea</taxon>
        <taxon>Aspidochirotida</taxon>
        <taxon>Holothuriidae</taxon>
        <taxon>Holothuria</taxon>
    </lineage>
</organism>
<evidence type="ECO:0000256" key="5">
    <source>
        <dbReference type="ARBA" id="ARBA00093456"/>
    </source>
</evidence>
<feature type="region of interest" description="Disordered" evidence="6">
    <location>
        <begin position="1363"/>
        <end position="1426"/>
    </location>
</feature>
<proteinExistence type="inferred from homology"/>
<feature type="region of interest" description="Disordered" evidence="6">
    <location>
        <begin position="1"/>
        <end position="33"/>
    </location>
</feature>
<evidence type="ECO:0000256" key="4">
    <source>
        <dbReference type="ARBA" id="ARBA00023242"/>
    </source>
</evidence>
<reference evidence="7" key="1">
    <citation type="submission" date="2021-10" db="EMBL/GenBank/DDBJ databases">
        <title>Tropical sea cucumber genome reveals ecological adaptation and Cuvierian tubules defense mechanism.</title>
        <authorList>
            <person name="Chen T."/>
        </authorList>
    </citation>
    <scope>NUCLEOTIDE SEQUENCE</scope>
    <source>
        <strain evidence="7">Nanhai2018</strain>
        <tissue evidence="7">Muscle</tissue>
    </source>
</reference>
<evidence type="ECO:0000256" key="1">
    <source>
        <dbReference type="ARBA" id="ARBA00004123"/>
    </source>
</evidence>
<dbReference type="GO" id="GO:0031573">
    <property type="term" value="P:mitotic intra-S DNA damage checkpoint signaling"/>
    <property type="evidence" value="ECO:0007669"/>
    <property type="project" value="TreeGrafter"/>
</dbReference>
<dbReference type="GO" id="GO:0005634">
    <property type="term" value="C:nucleus"/>
    <property type="evidence" value="ECO:0007669"/>
    <property type="project" value="UniProtKB-SubCell"/>
</dbReference>
<comment type="caution">
    <text evidence="7">The sequence shown here is derived from an EMBL/GenBank/DDBJ whole genome shotgun (WGS) entry which is preliminary data.</text>
</comment>
<dbReference type="Proteomes" id="UP001152320">
    <property type="component" value="Chromosome 2"/>
</dbReference>
<dbReference type="Pfam" id="PF14631">
    <property type="entry name" value="FancD2"/>
    <property type="match status" value="1"/>
</dbReference>
<feature type="compositionally biased region" description="Basic and acidic residues" evidence="6">
    <location>
        <begin position="1408"/>
        <end position="1418"/>
    </location>
</feature>
<feature type="compositionally biased region" description="Basic and acidic residues" evidence="6">
    <location>
        <begin position="9"/>
        <end position="19"/>
    </location>
</feature>
<evidence type="ECO:0000256" key="6">
    <source>
        <dbReference type="SAM" id="MobiDB-lite"/>
    </source>
</evidence>
<comment type="similarity">
    <text evidence="5">Belongs to the Fanconi anemia protein FANCD2 family.</text>
</comment>
<dbReference type="GO" id="GO:0007129">
    <property type="term" value="P:homologous chromosome pairing at meiosis"/>
    <property type="evidence" value="ECO:0007669"/>
    <property type="project" value="TreeGrafter"/>
</dbReference>
<evidence type="ECO:0000256" key="2">
    <source>
        <dbReference type="ARBA" id="ARBA00022499"/>
    </source>
</evidence>
<dbReference type="GO" id="GO:1990918">
    <property type="term" value="P:double-strand break repair involved in meiotic recombination"/>
    <property type="evidence" value="ECO:0007669"/>
    <property type="project" value="TreeGrafter"/>
</dbReference>
<dbReference type="GO" id="GO:0070182">
    <property type="term" value="F:DNA polymerase binding"/>
    <property type="evidence" value="ECO:0007669"/>
    <property type="project" value="TreeGrafter"/>
</dbReference>
<feature type="compositionally biased region" description="Acidic residues" evidence="6">
    <location>
        <begin position="869"/>
        <end position="878"/>
    </location>
</feature>
<keyword evidence="3" id="KW-0832">Ubl conjugation</keyword>
<evidence type="ECO:0000313" key="7">
    <source>
        <dbReference type="EMBL" id="KAJ8047067.1"/>
    </source>
</evidence>
<gene>
    <name evidence="7" type="ORF">HOLleu_05961</name>
</gene>
<dbReference type="PANTHER" id="PTHR32086:SF0">
    <property type="entry name" value="FANCONI ANEMIA GROUP D2 PROTEIN"/>
    <property type="match status" value="1"/>
</dbReference>
<dbReference type="PANTHER" id="PTHR32086">
    <property type="entry name" value="FANCONI ANEMIA GROUP D2 PROTEIN"/>
    <property type="match status" value="1"/>
</dbReference>
<protein>
    <submittedName>
        <fullName evidence="7">Fanconi anemia group D2 protein</fullName>
    </submittedName>
</protein>
<evidence type="ECO:0000256" key="3">
    <source>
        <dbReference type="ARBA" id="ARBA00022843"/>
    </source>
</evidence>
<evidence type="ECO:0000313" key="8">
    <source>
        <dbReference type="Proteomes" id="UP001152320"/>
    </source>
</evidence>
<dbReference type="OrthoDB" id="27031at2759"/>
<comment type="subcellular location">
    <subcellularLocation>
        <location evidence="1">Nucleus</location>
    </subcellularLocation>
</comment>
<keyword evidence="4" id="KW-0539">Nucleus</keyword>
<dbReference type="GO" id="GO:0036297">
    <property type="term" value="P:interstrand cross-link repair"/>
    <property type="evidence" value="ECO:0007669"/>
    <property type="project" value="TreeGrafter"/>
</dbReference>
<feature type="compositionally biased region" description="Acidic residues" evidence="6">
    <location>
        <begin position="1394"/>
        <end position="1407"/>
    </location>
</feature>
<dbReference type="CDD" id="cd11721">
    <property type="entry name" value="FANCD2"/>
    <property type="match status" value="1"/>
</dbReference>
<accession>A0A9Q1HEV1</accession>
<sequence>MAKSKGKRLRNDPPNESKTSKKQKLNNSSMKGTFQDDSLFAKTVEMAGLTLSAGDKPNILNVDQAVFQKNVQKALKKQLSVSEAVRDFLEGLQSYTEDESRLKFSLLSSSASPDCESARSGQQDSLIRLLLKIEEVQPTLITILLEKLPVFMGEDDTVFDRTESANLPKLILSQFYWLDVVKAKEMTSKMTEMIEVCSPTVQHEIILCVPEVITDDEHNNVAKKLKELLEQNSDLTVSILNALSNLNVIPDLLKEVCQSALQTLDSARLEDLPIIVKFILSTVNNSNALEVIGQLRQSLDFTSSTTSTSTADQEKQRQSAADSEILVLETIKSSINSDKSIATAWIKSINIVDLPEDHRVIDIFVLLMVHGVAAHRKSVEGLLRKKLRVGCLTEELLEYAYQNHPKVMRCYFQSLLVIADKLIRFPEASFMSYATSVYRESFLAFDIHHKQEIIGALVEHVKNSSKTETDASLDFLLELVNSYPREVAPFTMFLKSILDDLHELSLPRIRKVFLILSGLTSAAEGVGTANQDELHIIVRKQLTNGELRYKRIGVIAALAIFTRMASKRNDDKPVSDATFKQITSLLDMVRSSISGYPEITGLFCDEMANIIQHQDLDTNIKKWIGESVLNDFQEDYVVDIEAERLTGEYGLPMIEMYGLEAEESQGDISVNLLPLVSKAETARLDTSTMSVDSRNRSVSHLCLTPQFRLLQICERTQRNGDLEGIDALLGCPLYSFKHEILEKLESLSRSEKELACSCLFVALNWFREVINAFAAFSDPELKAKVIGRIQHITELQPMLEKCLAATPGYQPPMATFDLNTPPELKISESGPSTSGKSKLGKKRKSKKEKENSPDEDNLPSSTPSQRQQDEDDNVDGDTDTGSVNIKKYQAFFRELDLDVFIILSSGLFSKSILDSEHHTKEVQLLQLQPTQLEFLLGDLLEKLKHSLSPAKKATFLQVKGKSNVGFSHLDQMTAQQVIKKVLKFLPAICQHLEATNSFIQTLVSQNDGMLDGPGTNSPEAQKMKSSFQLILDILLVFFSWDGFKSRGSLPLLEEALGVFGTKKDNRKNPTLSDLVKQCFCYFEKFSESVPNLACAVTLLKLLGALTGLTETQQPHKTIGSLSETFLKRDWFDESGEKCKGAKHNEYLQIVLRLHLNHSGDGVLQAIETICSTGVTELMNAGTKGSSTTFPTLMQSSFSSYYRVMFERLVFHEKGIAPFKAGDSTEVQSQKLVEWNMSARVMFMLISLIKVFDARPNLTTAIKCGGVFLDIFLRNGMPLLDLKFKTQREDVQSLLKSLQQSTRSLQYMCNHSKVTQDMAVSNFVPALKKILERFVYRVKVMLTLNNCHEAFWLGNLKNKDLKGEEISSQVCPPDEEEEDEEEEDQRQDATKLSEDSDDEDDDDDDDTVDERKAGNKKDDDESCSENY</sequence>